<evidence type="ECO:0000313" key="2">
    <source>
        <dbReference type="WBParaSite" id="JU765_v2.g17088.t1"/>
    </source>
</evidence>
<sequence>MAAYIFKRKKRSLSKRLARLTYFVLFVFVVYKYFPRFSYERIEDVEYGRRLAAKLNTSKNEFYPPDQACRFPILDPFDPSIMKFVEHPKPLNCVKHQPEFTFIQGNEVFSNSDLGKQHNLNGLQFRYFRKANGSDASVFYEKWKPFPSSGKLSLNTWSGVSIKGSYNKNATYANVYPSIEPLYGLTQNKIDPVYRPNVLIIGIDSISRSNFIRNLPLTYKQVNSDLQFSKQCLQIDDNTFPNMAAVLTGHKATVQKSEFFENPQREFIDDWPFIWKNFSKVGFTTMLAEEQPGIFSYKAPGFKKQPTNVYLRSYAKLLTDEPSYEPYCFSDKPEALLILESIERFMESQTSVKNPYFVFSFLWKLSHDLTYQIERLDKILSEWFKKIHGKNLLRNTLLFVTSDHGNRFDDIRQDFRQDYKQIGQKKLTNNLFRMTCHFDFYETLVDVVKGDYGNTNRPRLKNRGYSLFRDVPKERTCNDIDVEEHFCVCQTEEKLSIDDPLAITSSTAILAEINRNLDPVKEKCLPVNLSKIMSAEKLTANNKVRDNNRYHFDKLLSDKNVTNLISFVRVTLKTEPGNGVFEGVVQITQASGEDSRIISAITGYENISRINSYGQSANCVSMTHRFLEKFCTCKESFP</sequence>
<dbReference type="WBParaSite" id="JU765_v2.g17088.t1">
    <property type="protein sequence ID" value="JU765_v2.g17088.t1"/>
    <property type="gene ID" value="JU765_v2.g17088"/>
</dbReference>
<organism evidence="1 2">
    <name type="scientific">Panagrolaimus sp. JU765</name>
    <dbReference type="NCBI Taxonomy" id="591449"/>
    <lineage>
        <taxon>Eukaryota</taxon>
        <taxon>Metazoa</taxon>
        <taxon>Ecdysozoa</taxon>
        <taxon>Nematoda</taxon>
        <taxon>Chromadorea</taxon>
        <taxon>Rhabditida</taxon>
        <taxon>Tylenchina</taxon>
        <taxon>Panagrolaimomorpha</taxon>
        <taxon>Panagrolaimoidea</taxon>
        <taxon>Panagrolaimidae</taxon>
        <taxon>Panagrolaimus</taxon>
    </lineage>
</organism>
<protein>
    <submittedName>
        <fullName evidence="2">Uncharacterized protein</fullName>
    </submittedName>
</protein>
<name>A0AC34QJX0_9BILA</name>
<accession>A0AC34QJX0</accession>
<dbReference type="Proteomes" id="UP000887576">
    <property type="component" value="Unplaced"/>
</dbReference>
<reference evidence="2" key="1">
    <citation type="submission" date="2022-11" db="UniProtKB">
        <authorList>
            <consortium name="WormBaseParasite"/>
        </authorList>
    </citation>
    <scope>IDENTIFICATION</scope>
</reference>
<evidence type="ECO:0000313" key="1">
    <source>
        <dbReference type="Proteomes" id="UP000887576"/>
    </source>
</evidence>
<proteinExistence type="predicted"/>